<proteinExistence type="predicted"/>
<feature type="transmembrane region" description="Helical" evidence="1">
    <location>
        <begin position="21"/>
        <end position="39"/>
    </location>
</feature>
<dbReference type="EMBL" id="JAGKSQ010000002">
    <property type="protein sequence ID" value="MBP3950323.1"/>
    <property type="molecule type" value="Genomic_DNA"/>
</dbReference>
<feature type="transmembrane region" description="Helical" evidence="1">
    <location>
        <begin position="149"/>
        <end position="166"/>
    </location>
</feature>
<dbReference type="Proteomes" id="UP000678228">
    <property type="component" value="Unassembled WGS sequence"/>
</dbReference>
<feature type="transmembrane region" description="Helical" evidence="1">
    <location>
        <begin position="178"/>
        <end position="199"/>
    </location>
</feature>
<protein>
    <submittedName>
        <fullName evidence="2">Uncharacterized protein</fullName>
    </submittedName>
</protein>
<organism evidence="2 3">
    <name type="scientific">Halalkalibacter suaedae</name>
    <dbReference type="NCBI Taxonomy" id="2822140"/>
    <lineage>
        <taxon>Bacteria</taxon>
        <taxon>Bacillati</taxon>
        <taxon>Bacillota</taxon>
        <taxon>Bacilli</taxon>
        <taxon>Bacillales</taxon>
        <taxon>Bacillaceae</taxon>
        <taxon>Halalkalibacter</taxon>
    </lineage>
</organism>
<evidence type="ECO:0000313" key="2">
    <source>
        <dbReference type="EMBL" id="MBP3950323.1"/>
    </source>
</evidence>
<feature type="transmembrane region" description="Helical" evidence="1">
    <location>
        <begin position="45"/>
        <end position="69"/>
    </location>
</feature>
<keyword evidence="1" id="KW-1133">Transmembrane helix</keyword>
<evidence type="ECO:0000256" key="1">
    <source>
        <dbReference type="SAM" id="Phobius"/>
    </source>
</evidence>
<name>A0A941APP0_9BACI</name>
<dbReference type="AlphaFoldDB" id="A0A941APP0"/>
<keyword evidence="1" id="KW-0472">Membrane</keyword>
<accession>A0A941APP0</accession>
<evidence type="ECO:0000313" key="3">
    <source>
        <dbReference type="Proteomes" id="UP000678228"/>
    </source>
</evidence>
<reference evidence="2" key="1">
    <citation type="submission" date="2021-03" db="EMBL/GenBank/DDBJ databases">
        <title>Bacillus suaedae sp. nov., isolated from Suaeda aralocaspica.</title>
        <authorList>
            <person name="Lei R.F.R."/>
        </authorList>
    </citation>
    <scope>NUCLEOTIDE SEQUENCE</scope>
    <source>
        <strain evidence="2">YZJH907-2</strain>
    </source>
</reference>
<comment type="caution">
    <text evidence="2">The sequence shown here is derived from an EMBL/GenBank/DDBJ whole genome shotgun (WGS) entry which is preliminary data.</text>
</comment>
<gene>
    <name evidence="2" type="ORF">J7W16_04200</name>
</gene>
<keyword evidence="1" id="KW-0812">Transmembrane</keyword>
<dbReference type="RefSeq" id="WP_210595974.1">
    <property type="nucleotide sequence ID" value="NZ_JAGKSQ010000002.1"/>
</dbReference>
<keyword evidence="3" id="KW-1185">Reference proteome</keyword>
<sequence>MKRNWKIFKRLLKKNTPKLSVILVVLSFFTTVPFLAQLVRNFTDLYNIIILIYLLFLLYSLYYLFSYFLKKGVSVKNEKGHRYLKYWIEGIGYNDPISETIVTDEEKNSVFENLIHLKLKILEYCEDNEEKLRLLRSYYSTIIDNDKKFVWQTIIGFIIIVAGYFIRVIILDESVLELFGAVFSTFDLILLVLALIIFISKDILTERNKLLLIYKIINELIELKENEKKYK</sequence>